<feature type="transmembrane region" description="Helical" evidence="1">
    <location>
        <begin position="84"/>
        <end position="107"/>
    </location>
</feature>
<proteinExistence type="predicted"/>
<feature type="transmembrane region" description="Helical" evidence="1">
    <location>
        <begin position="12"/>
        <end position="31"/>
    </location>
</feature>
<sequence>MNVKLAFHYLSYLQYPLMLAALYFAFSPYLAGFTALKANPSLIFTSLNTALIFMGLGISFSSLQDTSKMQNKFSQNIWQNPAKGKLVIGLMCVMILLFLLMGLAGYFFSNQGILKDLSVGTIVLALGMFGFLKGALEIFEQHRLDKNSL</sequence>
<keyword evidence="1" id="KW-0812">Transmembrane</keyword>
<protein>
    <submittedName>
        <fullName evidence="2">Uncharacterized protein</fullName>
    </submittedName>
</protein>
<keyword evidence="3" id="KW-1185">Reference proteome</keyword>
<name>A0ABV9JHR3_9GAMM</name>
<reference evidence="3" key="1">
    <citation type="journal article" date="2019" name="Int. J. Syst. Evol. Microbiol.">
        <title>The Global Catalogue of Microorganisms (GCM) 10K type strain sequencing project: providing services to taxonomists for standard genome sequencing and annotation.</title>
        <authorList>
            <consortium name="The Broad Institute Genomics Platform"/>
            <consortium name="The Broad Institute Genome Sequencing Center for Infectious Disease"/>
            <person name="Wu L."/>
            <person name="Ma J."/>
        </authorList>
    </citation>
    <scope>NUCLEOTIDE SEQUENCE [LARGE SCALE GENOMIC DNA]</scope>
    <source>
        <strain evidence="3">DT28</strain>
    </source>
</reference>
<dbReference type="RefSeq" id="WP_377332009.1">
    <property type="nucleotide sequence ID" value="NZ_JBHSGB010000005.1"/>
</dbReference>
<organism evidence="2 3">
    <name type="scientific">Rheinheimera marina</name>
    <dbReference type="NCBI Taxonomy" id="1774958"/>
    <lineage>
        <taxon>Bacteria</taxon>
        <taxon>Pseudomonadati</taxon>
        <taxon>Pseudomonadota</taxon>
        <taxon>Gammaproteobacteria</taxon>
        <taxon>Chromatiales</taxon>
        <taxon>Chromatiaceae</taxon>
        <taxon>Rheinheimera</taxon>
    </lineage>
</organism>
<evidence type="ECO:0000313" key="3">
    <source>
        <dbReference type="Proteomes" id="UP001595962"/>
    </source>
</evidence>
<dbReference type="EMBL" id="JBHSGB010000005">
    <property type="protein sequence ID" value="MFC4654224.1"/>
    <property type="molecule type" value="Genomic_DNA"/>
</dbReference>
<keyword evidence="1" id="KW-0472">Membrane</keyword>
<feature type="transmembrane region" description="Helical" evidence="1">
    <location>
        <begin position="43"/>
        <end position="63"/>
    </location>
</feature>
<gene>
    <name evidence="2" type="ORF">ACFO3I_04195</name>
</gene>
<dbReference type="Proteomes" id="UP001595962">
    <property type="component" value="Unassembled WGS sequence"/>
</dbReference>
<feature type="transmembrane region" description="Helical" evidence="1">
    <location>
        <begin position="119"/>
        <end position="139"/>
    </location>
</feature>
<accession>A0ABV9JHR3</accession>
<evidence type="ECO:0000313" key="2">
    <source>
        <dbReference type="EMBL" id="MFC4654224.1"/>
    </source>
</evidence>
<comment type="caution">
    <text evidence="2">The sequence shown here is derived from an EMBL/GenBank/DDBJ whole genome shotgun (WGS) entry which is preliminary data.</text>
</comment>
<keyword evidence="1" id="KW-1133">Transmembrane helix</keyword>
<evidence type="ECO:0000256" key="1">
    <source>
        <dbReference type="SAM" id="Phobius"/>
    </source>
</evidence>